<proteinExistence type="predicted"/>
<protein>
    <submittedName>
        <fullName evidence="1">Uncharacterized protein</fullName>
    </submittedName>
</protein>
<dbReference type="AlphaFoldDB" id="A0A0B6Z7G0"/>
<dbReference type="EMBL" id="HACG01017669">
    <property type="protein sequence ID" value="CEK64534.1"/>
    <property type="molecule type" value="Transcribed_RNA"/>
</dbReference>
<sequence length="50" mass="5660">MITPLNRSKEESTKLEMIAIEPDNALATALATNRTRLIKSVIFENMIALW</sequence>
<organism evidence="1">
    <name type="scientific">Arion vulgaris</name>
    <dbReference type="NCBI Taxonomy" id="1028688"/>
    <lineage>
        <taxon>Eukaryota</taxon>
        <taxon>Metazoa</taxon>
        <taxon>Spiralia</taxon>
        <taxon>Lophotrochozoa</taxon>
        <taxon>Mollusca</taxon>
        <taxon>Gastropoda</taxon>
        <taxon>Heterobranchia</taxon>
        <taxon>Euthyneura</taxon>
        <taxon>Panpulmonata</taxon>
        <taxon>Eupulmonata</taxon>
        <taxon>Stylommatophora</taxon>
        <taxon>Helicina</taxon>
        <taxon>Arionoidea</taxon>
        <taxon>Arionidae</taxon>
        <taxon>Arion</taxon>
    </lineage>
</organism>
<gene>
    <name evidence="1" type="primary">ORF52054</name>
</gene>
<accession>A0A0B6Z7G0</accession>
<name>A0A0B6Z7G0_9EUPU</name>
<evidence type="ECO:0000313" key="1">
    <source>
        <dbReference type="EMBL" id="CEK64534.1"/>
    </source>
</evidence>
<reference evidence="1" key="1">
    <citation type="submission" date="2014-12" db="EMBL/GenBank/DDBJ databases">
        <title>Insight into the proteome of Arion vulgaris.</title>
        <authorList>
            <person name="Aradska J."/>
            <person name="Bulat T."/>
            <person name="Smidak R."/>
            <person name="Sarate P."/>
            <person name="Gangsoo J."/>
            <person name="Sialana F."/>
            <person name="Bilban M."/>
            <person name="Lubec G."/>
        </authorList>
    </citation>
    <scope>NUCLEOTIDE SEQUENCE</scope>
    <source>
        <tissue evidence="1">Skin</tissue>
    </source>
</reference>